<protein>
    <submittedName>
        <fullName evidence="1">Uncharacterized protein</fullName>
    </submittedName>
</protein>
<proteinExistence type="predicted"/>
<name>A0A812RLX3_SYMPI</name>
<reference evidence="1" key="1">
    <citation type="submission" date="2021-02" db="EMBL/GenBank/DDBJ databases">
        <authorList>
            <person name="Dougan E. K."/>
            <person name="Rhodes N."/>
            <person name="Thang M."/>
            <person name="Chan C."/>
        </authorList>
    </citation>
    <scope>NUCLEOTIDE SEQUENCE</scope>
</reference>
<sequence>MKRDSVTGFSYLESIGALTPQVKVRAMQTAGSAGAMKILLHLSKDPRTARDLPRQADMLERSPSKMLWTLMRDDPILREKVASWNRRTVLSILINTFRADASLAVEIAEWFLKEKPGFLGHGYLAGELFEWGRCRGRMEPINICVKAGMTSATFNKYTARVFQRGLGSRDSKSEDHSQDVPIALLLLRHACDRAAENPKLKWPWLDDATNFI</sequence>
<evidence type="ECO:0000313" key="1">
    <source>
        <dbReference type="EMBL" id="CAE7445843.1"/>
    </source>
</evidence>
<dbReference type="Proteomes" id="UP000649617">
    <property type="component" value="Unassembled WGS sequence"/>
</dbReference>
<comment type="caution">
    <text evidence="1">The sequence shown here is derived from an EMBL/GenBank/DDBJ whole genome shotgun (WGS) entry which is preliminary data.</text>
</comment>
<gene>
    <name evidence="1" type="ORF">SPIL2461_LOCUS10862</name>
</gene>
<evidence type="ECO:0000313" key="2">
    <source>
        <dbReference type="Proteomes" id="UP000649617"/>
    </source>
</evidence>
<dbReference type="EMBL" id="CAJNIZ010020835">
    <property type="protein sequence ID" value="CAE7445843.1"/>
    <property type="molecule type" value="Genomic_DNA"/>
</dbReference>
<feature type="non-terminal residue" evidence="1">
    <location>
        <position position="212"/>
    </location>
</feature>
<keyword evidence="2" id="KW-1185">Reference proteome</keyword>
<organism evidence="1 2">
    <name type="scientific">Symbiodinium pilosum</name>
    <name type="common">Dinoflagellate</name>
    <dbReference type="NCBI Taxonomy" id="2952"/>
    <lineage>
        <taxon>Eukaryota</taxon>
        <taxon>Sar</taxon>
        <taxon>Alveolata</taxon>
        <taxon>Dinophyceae</taxon>
        <taxon>Suessiales</taxon>
        <taxon>Symbiodiniaceae</taxon>
        <taxon>Symbiodinium</taxon>
    </lineage>
</organism>
<dbReference type="AlphaFoldDB" id="A0A812RLX3"/>
<accession>A0A812RLX3</accession>